<dbReference type="Gene3D" id="3.20.20.140">
    <property type="entry name" value="Metal-dependent hydrolases"/>
    <property type="match status" value="1"/>
</dbReference>
<proteinExistence type="inferred from homology"/>
<evidence type="ECO:0000256" key="8">
    <source>
        <dbReference type="PIRSR" id="PIRSR038994-3"/>
    </source>
</evidence>
<evidence type="ECO:0000256" key="5">
    <source>
        <dbReference type="PIRNR" id="PIRNR038994"/>
    </source>
</evidence>
<keyword evidence="2 8" id="KW-0479">Metal-binding</keyword>
<evidence type="ECO:0000256" key="4">
    <source>
        <dbReference type="ARBA" id="ARBA00023277"/>
    </source>
</evidence>
<feature type="binding site" evidence="7">
    <location>
        <begin position="215"/>
        <end position="216"/>
    </location>
    <ligand>
        <name>substrate</name>
    </ligand>
</feature>
<feature type="binding site" evidence="8">
    <location>
        <position position="212"/>
    </location>
    <ligand>
        <name>Zn(2+)</name>
        <dbReference type="ChEBI" id="CHEBI:29105"/>
    </ligand>
</feature>
<dbReference type="PATRIC" id="fig|571915.4.peg.1087"/>
<evidence type="ECO:0000313" key="11">
    <source>
        <dbReference type="Proteomes" id="UP000035199"/>
    </source>
</evidence>
<evidence type="ECO:0000259" key="9">
    <source>
        <dbReference type="Pfam" id="PF01979"/>
    </source>
</evidence>
<dbReference type="PIRSF" id="PIRSF038994">
    <property type="entry name" value="NagA"/>
    <property type="match status" value="1"/>
</dbReference>
<dbReference type="KEGG" id="cmv:CMUST_05135"/>
<feature type="binding site" evidence="8">
    <location>
        <position position="120"/>
    </location>
    <ligand>
        <name>Zn(2+)</name>
        <dbReference type="ChEBI" id="CHEBI:29105"/>
    </ligand>
</feature>
<keyword evidence="4 5" id="KW-0119">Carbohydrate metabolism</keyword>
<dbReference type="STRING" id="571915.CMUST_05135"/>
<name>A0A0G3GXV3_9CORY</name>
<keyword evidence="11" id="KW-1185">Reference proteome</keyword>
<dbReference type="PANTHER" id="PTHR11113">
    <property type="entry name" value="N-ACETYLGLUCOSAMINE-6-PHOSPHATE DEACETYLASE"/>
    <property type="match status" value="1"/>
</dbReference>
<keyword evidence="3 5" id="KW-0378">Hydrolase</keyword>
<feature type="binding site" evidence="7">
    <location>
        <position position="223"/>
    </location>
    <ligand>
        <name>substrate</name>
    </ligand>
</feature>
<dbReference type="EMBL" id="CP011542">
    <property type="protein sequence ID" value="AKK05365.1"/>
    <property type="molecule type" value="Genomic_DNA"/>
</dbReference>
<dbReference type="InterPro" id="IPR006680">
    <property type="entry name" value="Amidohydro-rel"/>
</dbReference>
<dbReference type="EC" id="3.5.1.25" evidence="10"/>
<evidence type="ECO:0000256" key="7">
    <source>
        <dbReference type="PIRSR" id="PIRSR038994-2"/>
    </source>
</evidence>
<dbReference type="PANTHER" id="PTHR11113:SF14">
    <property type="entry name" value="N-ACETYLGLUCOSAMINE-6-PHOSPHATE DEACETYLASE"/>
    <property type="match status" value="1"/>
</dbReference>
<feature type="binding site" evidence="7">
    <location>
        <position position="250"/>
    </location>
    <ligand>
        <name>substrate</name>
    </ligand>
</feature>
<accession>A0A0G3GXV3</accession>
<evidence type="ECO:0000256" key="2">
    <source>
        <dbReference type="ARBA" id="ARBA00022723"/>
    </source>
</evidence>
<dbReference type="RefSeq" id="WP_083987420.1">
    <property type="nucleotide sequence ID" value="NZ_CP011542.1"/>
</dbReference>
<dbReference type="GO" id="GO:0046872">
    <property type="term" value="F:metal ion binding"/>
    <property type="evidence" value="ECO:0007669"/>
    <property type="project" value="UniProtKB-KW"/>
</dbReference>
<feature type="binding site" evidence="7">
    <location>
        <begin position="306"/>
        <end position="308"/>
    </location>
    <ligand>
        <name>substrate</name>
    </ligand>
</feature>
<dbReference type="OrthoDB" id="9776488at2"/>
<protein>
    <submittedName>
        <fullName evidence="10">N-acetylglucosamine-6-phosphate deacetylase</fullName>
        <ecNumber evidence="10">3.5.1.25</ecNumber>
    </submittedName>
</protein>
<feature type="binding site" evidence="7">
    <location>
        <position position="131"/>
    </location>
    <ligand>
        <name>substrate</name>
    </ligand>
</feature>
<comment type="similarity">
    <text evidence="1 5">Belongs to the metallo-dependent hydrolases superfamily. NagA family.</text>
</comment>
<gene>
    <name evidence="10" type="primary">nagA</name>
    <name evidence="10" type="ORF">CMUST_05135</name>
</gene>
<dbReference type="InterPro" id="IPR032466">
    <property type="entry name" value="Metal_Hydrolase"/>
</dbReference>
<dbReference type="Proteomes" id="UP000035199">
    <property type="component" value="Chromosome"/>
</dbReference>
<dbReference type="GO" id="GO:0006046">
    <property type="term" value="P:N-acetylglucosamine catabolic process"/>
    <property type="evidence" value="ECO:0007669"/>
    <property type="project" value="TreeGrafter"/>
</dbReference>
<feature type="active site" description="Proton donor/acceptor" evidence="6">
    <location>
        <position position="272"/>
    </location>
</feature>
<evidence type="ECO:0000313" key="10">
    <source>
        <dbReference type="EMBL" id="AKK05365.1"/>
    </source>
</evidence>
<dbReference type="Pfam" id="PF01979">
    <property type="entry name" value="Amidohydro_1"/>
    <property type="match status" value="1"/>
</dbReference>
<feature type="domain" description="Amidohydrolase-related" evidence="9">
    <location>
        <begin position="45"/>
        <end position="367"/>
    </location>
</feature>
<dbReference type="GO" id="GO:0008448">
    <property type="term" value="F:N-acetylglucosamine-6-phosphate deacetylase activity"/>
    <property type="evidence" value="ECO:0007669"/>
    <property type="project" value="UniProtKB-EC"/>
</dbReference>
<dbReference type="InterPro" id="IPR003764">
    <property type="entry name" value="GlcNAc_6-P_deAcase"/>
</dbReference>
<reference evidence="11" key="2">
    <citation type="submission" date="2015-05" db="EMBL/GenBank/DDBJ databases">
        <title>Complete genome sequence of Corynebacterium mustelae DSM 45274, isolated from various tissues of a male ferret with lethal sepsis.</title>
        <authorList>
            <person name="Ruckert C."/>
            <person name="Albersmeier A."/>
            <person name="Winkler A."/>
            <person name="Tauch A."/>
        </authorList>
    </citation>
    <scope>NUCLEOTIDE SEQUENCE [LARGE SCALE GENOMIC DNA]</scope>
    <source>
        <strain evidence="11">DSM 45274</strain>
    </source>
</reference>
<reference evidence="10 11" key="1">
    <citation type="journal article" date="2015" name="Genome Announc.">
        <title>Complete Genome Sequence of the Type Strain Corynebacterium mustelae DSM 45274, Isolated from Various Tissues of a Male Ferret with Lethal Sepsis.</title>
        <authorList>
            <person name="Ruckert C."/>
            <person name="Eimer J."/>
            <person name="Winkler A."/>
            <person name="Tauch A."/>
        </authorList>
    </citation>
    <scope>NUCLEOTIDE SEQUENCE [LARGE SCALE GENOMIC DNA]</scope>
    <source>
        <strain evidence="10 11">DSM 45274</strain>
    </source>
</reference>
<evidence type="ECO:0000256" key="6">
    <source>
        <dbReference type="PIRSR" id="PIRSR038994-1"/>
    </source>
</evidence>
<evidence type="ECO:0000256" key="1">
    <source>
        <dbReference type="ARBA" id="ARBA00010716"/>
    </source>
</evidence>
<feature type="binding site" evidence="8">
    <location>
        <position position="186"/>
    </location>
    <ligand>
        <name>Zn(2+)</name>
        <dbReference type="ChEBI" id="CHEBI:29105"/>
    </ligand>
</feature>
<dbReference type="AlphaFoldDB" id="A0A0G3GXV3"/>
<sequence length="383" mass="40436">MTTITGKIVRRGYPEPTPATLTISGGKITEITELAADTEHDNLPIIFPGFTDIHNHGGAGESFPNSDREGCRRAARHHLAFGTTQLLASLVSAPREVLLRQTDILAGLAEEGEIVGVHMEGPFVNHSRCGAQDPAAIIPGDPELLEKVARAGRGFLRSVTFAPETDNALELIDVCADYNIIASLGHTDASVDLTWQVIEHAIAKGVTVTATHLFNAMPQIHHRQPGAAAALLDAAARGKAVVELVADGVHLHDGIVEMVRNCAPENSMFITDAMAAAGMTDGDYQLGALAVTVADGVARLSDGGAIAGGTSTIYDQLRRHTTNGWALSDMVGLVSSTAADLLGLNAGDIAVGKDANVVVMEEDLTLREVYRRGELIEALPNER</sequence>
<dbReference type="SUPFAM" id="SSF51556">
    <property type="entry name" value="Metallo-dependent hydrolases"/>
    <property type="match status" value="1"/>
</dbReference>
<dbReference type="InterPro" id="IPR011059">
    <property type="entry name" value="Metal-dep_hydrolase_composite"/>
</dbReference>
<dbReference type="Gene3D" id="2.30.40.10">
    <property type="entry name" value="Urease, subunit C, domain 1"/>
    <property type="match status" value="1"/>
</dbReference>
<comment type="cofactor">
    <cofactor evidence="8">
        <name>a divalent metal cation</name>
        <dbReference type="ChEBI" id="CHEBI:60240"/>
    </cofactor>
    <text evidence="8">Binds 1 divalent metal cation per subunit.</text>
</comment>
<organism evidence="10 11">
    <name type="scientific">Corynebacterium mustelae</name>
    <dbReference type="NCBI Taxonomy" id="571915"/>
    <lineage>
        <taxon>Bacteria</taxon>
        <taxon>Bacillati</taxon>
        <taxon>Actinomycetota</taxon>
        <taxon>Actinomycetes</taxon>
        <taxon>Mycobacteriales</taxon>
        <taxon>Corynebacteriaceae</taxon>
        <taxon>Corynebacterium</taxon>
    </lineage>
</organism>
<dbReference type="SUPFAM" id="SSF51338">
    <property type="entry name" value="Composite domain of metallo-dependent hydrolases"/>
    <property type="match status" value="1"/>
</dbReference>
<evidence type="ECO:0000256" key="3">
    <source>
        <dbReference type="ARBA" id="ARBA00022801"/>
    </source>
</evidence>